<evidence type="ECO:0000313" key="2">
    <source>
        <dbReference type="Proteomes" id="UP001500665"/>
    </source>
</evidence>
<accession>A0ABN1RG33</accession>
<proteinExistence type="predicted"/>
<keyword evidence="2" id="KW-1185">Reference proteome</keyword>
<dbReference type="Proteomes" id="UP001500665">
    <property type="component" value="Unassembled WGS sequence"/>
</dbReference>
<dbReference type="EMBL" id="BAAAHH010000018">
    <property type="protein sequence ID" value="GAA0956583.1"/>
    <property type="molecule type" value="Genomic_DNA"/>
</dbReference>
<comment type="caution">
    <text evidence="1">The sequence shown here is derived from an EMBL/GenBank/DDBJ whole genome shotgun (WGS) entry which is preliminary data.</text>
</comment>
<gene>
    <name evidence="1" type="ORF">GCM10009550_42740</name>
</gene>
<protein>
    <submittedName>
        <fullName evidence="1">Uncharacterized protein</fullName>
    </submittedName>
</protein>
<sequence>MAEPNTDRPRIPRLAWAALSHRQVLAELVEAGWTPSGSGDWATALRSPEGRLVARVCPFDPAYAAFVDLCRACAGNRWLPKIELAADLDGGGSVVFLEFAAPVDGAVAEQIADQWRRGDGDAEFEEVRRAAHEIDARYRASTPWWDGIDLNDAHVRRAVDGRLVLIDVFCMDGASLYGKILEDVAEVHRRIPRDRMRYALEIPFIARESSPAEIQALRRAWTR</sequence>
<evidence type="ECO:0000313" key="1">
    <source>
        <dbReference type="EMBL" id="GAA0956583.1"/>
    </source>
</evidence>
<name>A0ABN1RG33_9ACTN</name>
<reference evidence="1 2" key="1">
    <citation type="journal article" date="2019" name="Int. J. Syst. Evol. Microbiol.">
        <title>The Global Catalogue of Microorganisms (GCM) 10K type strain sequencing project: providing services to taxonomists for standard genome sequencing and annotation.</title>
        <authorList>
            <consortium name="The Broad Institute Genomics Platform"/>
            <consortium name="The Broad Institute Genome Sequencing Center for Infectious Disease"/>
            <person name="Wu L."/>
            <person name="Ma J."/>
        </authorList>
    </citation>
    <scope>NUCLEOTIDE SEQUENCE [LARGE SCALE GENOMIC DNA]</scope>
    <source>
        <strain evidence="1 2">JCM 10696</strain>
    </source>
</reference>
<organism evidence="1 2">
    <name type="scientific">Actinocorallia libanotica</name>
    <dbReference type="NCBI Taxonomy" id="46162"/>
    <lineage>
        <taxon>Bacteria</taxon>
        <taxon>Bacillati</taxon>
        <taxon>Actinomycetota</taxon>
        <taxon>Actinomycetes</taxon>
        <taxon>Streptosporangiales</taxon>
        <taxon>Thermomonosporaceae</taxon>
        <taxon>Actinocorallia</taxon>
    </lineage>
</organism>
<dbReference type="RefSeq" id="WP_344242657.1">
    <property type="nucleotide sequence ID" value="NZ_BAAAHH010000018.1"/>
</dbReference>